<gene>
    <name evidence="3" type="ORF">IAG03_13495</name>
</gene>
<dbReference type="PANTHER" id="PTHR43249:SF1">
    <property type="entry name" value="D-GLUCOSIDE 3-DEHYDROGENASE"/>
    <property type="match status" value="1"/>
</dbReference>
<name>A0A926D9P1_9FIRM</name>
<feature type="domain" description="GFO/IDH/MocA-like oxidoreductase" evidence="2">
    <location>
        <begin position="131"/>
        <end position="257"/>
    </location>
</feature>
<dbReference type="Pfam" id="PF22725">
    <property type="entry name" value="GFO_IDH_MocA_C3"/>
    <property type="match status" value="1"/>
</dbReference>
<dbReference type="AlphaFoldDB" id="A0A926D9P1"/>
<proteinExistence type="predicted"/>
<evidence type="ECO:0000259" key="2">
    <source>
        <dbReference type="Pfam" id="PF22725"/>
    </source>
</evidence>
<sequence>MKKLKIGLVGCGAIAEFQMDALMKVEAAELKAVCDMRLDLAEAMAKKYGVAEIYTDYAEMLKSDIEAVIICTPNFAHCPNAIDGARAKKHLLVQKPFAMDMDEAERMVSAAKENGIIMQAAFFERFCGSLQKLDEIIHSGEIGRPLVIRTQMSHTGIDKFWHPKTEWFHDKKKSGGGPLGDLGAHHYDVIRWLSRSDPETVSASTQSLLENGIEDNASITLKMKNGMMAQCFMSFTTVGPKNYAYERIEIYCEEGTVIYNASANGAPGKILMTKKDSIDFVEVPYENVDPWVGLESHFVDCVLNHKTPVTTGEDGKICLNIIKKGYASAESGKVMKL</sequence>
<dbReference type="InterPro" id="IPR052515">
    <property type="entry name" value="Gfo/Idh/MocA_Oxidoreductase"/>
</dbReference>
<protein>
    <submittedName>
        <fullName evidence="3">Gfo/Idh/MocA family oxidoreductase</fullName>
    </submittedName>
</protein>
<evidence type="ECO:0000313" key="3">
    <source>
        <dbReference type="EMBL" id="MBC8534970.1"/>
    </source>
</evidence>
<dbReference type="Gene3D" id="3.30.360.10">
    <property type="entry name" value="Dihydrodipicolinate Reductase, domain 2"/>
    <property type="match status" value="1"/>
</dbReference>
<dbReference type="InterPro" id="IPR036291">
    <property type="entry name" value="NAD(P)-bd_dom_sf"/>
</dbReference>
<reference evidence="3" key="1">
    <citation type="submission" date="2020-08" db="EMBL/GenBank/DDBJ databases">
        <title>Genome public.</title>
        <authorList>
            <person name="Liu C."/>
            <person name="Sun Q."/>
        </authorList>
    </citation>
    <scope>NUCLEOTIDE SEQUENCE</scope>
    <source>
        <strain evidence="3">NSJ-40</strain>
    </source>
</reference>
<dbReference type="Proteomes" id="UP000651482">
    <property type="component" value="Unassembled WGS sequence"/>
</dbReference>
<evidence type="ECO:0000313" key="4">
    <source>
        <dbReference type="Proteomes" id="UP000651482"/>
    </source>
</evidence>
<dbReference type="EMBL" id="JACRSN010000031">
    <property type="protein sequence ID" value="MBC8534970.1"/>
    <property type="molecule type" value="Genomic_DNA"/>
</dbReference>
<dbReference type="Pfam" id="PF01408">
    <property type="entry name" value="GFO_IDH_MocA"/>
    <property type="match status" value="1"/>
</dbReference>
<dbReference type="InterPro" id="IPR000683">
    <property type="entry name" value="Gfo/Idh/MocA-like_OxRdtase_N"/>
</dbReference>
<dbReference type="RefSeq" id="WP_249320612.1">
    <property type="nucleotide sequence ID" value="NZ_JACRSN010000031.1"/>
</dbReference>
<dbReference type="SUPFAM" id="SSF55347">
    <property type="entry name" value="Glyceraldehyde-3-phosphate dehydrogenase-like, C-terminal domain"/>
    <property type="match status" value="1"/>
</dbReference>
<keyword evidence="4" id="KW-1185">Reference proteome</keyword>
<feature type="domain" description="Gfo/Idh/MocA-like oxidoreductase N-terminal" evidence="1">
    <location>
        <begin position="4"/>
        <end position="120"/>
    </location>
</feature>
<comment type="caution">
    <text evidence="3">The sequence shown here is derived from an EMBL/GenBank/DDBJ whole genome shotgun (WGS) entry which is preliminary data.</text>
</comment>
<accession>A0A926D9P1</accession>
<dbReference type="InterPro" id="IPR055170">
    <property type="entry name" value="GFO_IDH_MocA-like_dom"/>
</dbReference>
<dbReference type="GO" id="GO:0000166">
    <property type="term" value="F:nucleotide binding"/>
    <property type="evidence" value="ECO:0007669"/>
    <property type="project" value="InterPro"/>
</dbReference>
<dbReference type="PANTHER" id="PTHR43249">
    <property type="entry name" value="UDP-N-ACETYL-2-AMINO-2-DEOXY-D-GLUCURONATE OXIDASE"/>
    <property type="match status" value="1"/>
</dbReference>
<dbReference type="SUPFAM" id="SSF51735">
    <property type="entry name" value="NAD(P)-binding Rossmann-fold domains"/>
    <property type="match status" value="1"/>
</dbReference>
<dbReference type="Gene3D" id="3.40.50.720">
    <property type="entry name" value="NAD(P)-binding Rossmann-like Domain"/>
    <property type="match status" value="1"/>
</dbReference>
<evidence type="ECO:0000259" key="1">
    <source>
        <dbReference type="Pfam" id="PF01408"/>
    </source>
</evidence>
<organism evidence="3 4">
    <name type="scientific">Yeguia hominis</name>
    <dbReference type="NCBI Taxonomy" id="2763662"/>
    <lineage>
        <taxon>Bacteria</taxon>
        <taxon>Bacillati</taxon>
        <taxon>Bacillota</taxon>
        <taxon>Clostridia</taxon>
        <taxon>Eubacteriales</taxon>
        <taxon>Yeguiaceae</taxon>
        <taxon>Yeguia</taxon>
    </lineage>
</organism>